<feature type="domain" description="AB hydrolase-1" evidence="2">
    <location>
        <begin position="174"/>
        <end position="409"/>
    </location>
</feature>
<dbReference type="SUPFAM" id="SSF53474">
    <property type="entry name" value="alpha/beta-Hydrolases"/>
    <property type="match status" value="1"/>
</dbReference>
<dbReference type="InterPro" id="IPR050471">
    <property type="entry name" value="AB_hydrolase"/>
</dbReference>
<evidence type="ECO:0000313" key="3">
    <source>
        <dbReference type="EMBL" id="PXF45868.1"/>
    </source>
</evidence>
<dbReference type="Gene3D" id="2.30.29.30">
    <property type="entry name" value="Pleckstrin-homology domain (PH domain)/Phosphotyrosine-binding domain (PTB)"/>
    <property type="match status" value="1"/>
</dbReference>
<protein>
    <submittedName>
        <fullName evidence="3">AB hydrolase superfamily protein YdjP</fullName>
    </submittedName>
</protein>
<dbReference type="Proteomes" id="UP000247409">
    <property type="component" value="Unassembled WGS sequence"/>
</dbReference>
<dbReference type="InterPro" id="IPR000073">
    <property type="entry name" value="AB_hydrolase_1"/>
</dbReference>
<dbReference type="EMBL" id="NBIV01000051">
    <property type="protein sequence ID" value="PXF45868.1"/>
    <property type="molecule type" value="Genomic_DNA"/>
</dbReference>
<feature type="compositionally biased region" description="Low complexity" evidence="1">
    <location>
        <begin position="71"/>
        <end position="81"/>
    </location>
</feature>
<sequence>MQKTNKFFAHCVYCRKVNRDSNTRGERRMMSAHLANCNEAPPAARAEALAISKDLKMRRSILSIGKKTRGASSAAASLSDAVAKRRRSVPSLHPPMQPAPPPPPPQDPMVAAPPPPHPQDAVAAAAAAASYFDTMGTPPPLMTHDLRHDVTRSGHISTNDNVRLYYEELGSGHPLILIHGLAASCKYFDSNFRELALRFRVIRFDLRGHGDSEKPDRGFHVHRLAADLRDMMLHFQFEKVALLGCASGCAVIWAFVELYGPSQISAAMFVDQSPYPLYSADGSWRLGSKLTFCDAALTHCVEQLVNHPRAFHEKFVRACFTRDPSTLELNMFVNESLKCHEWFTAKLLTNVTCMDWRSVLPTVSCPALVIAGKKSKVFPWEGVAYAAQSMPHAKLIPFEEGSHGLYIEEAMRFNNTVSAFLQSIHQQQQQQSDHSQQSAFSTWGLDRLHIASLLSSPDAAVDPPPSAHTPPPDLSAAAANIAQAATTEWQHASQAAQHTFDKAAHQIGKGWGTLNTFLDDMLAPDSSSSNPTSLPDDTSQHLSQAFHRYFPHLDPHDQVVDHFECALIQKYRCYLNNATPEKVFILRGTLYVTTTHIAMYVTDNHAHFSPDPFGITIALKDVAKFQKGAKSMLRLLTLHHSSYIFAQFQSDTKFTAAITLLEHMAAASQPLAQPNPAPPSAPDNEPHPAENDTPASSPPETT</sequence>
<dbReference type="PANTHER" id="PTHR43433:SF5">
    <property type="entry name" value="AB HYDROLASE-1 DOMAIN-CONTAINING PROTEIN"/>
    <property type="match status" value="1"/>
</dbReference>
<comment type="caution">
    <text evidence="3">The sequence shown here is derived from an EMBL/GenBank/DDBJ whole genome shotgun (WGS) entry which is preliminary data.</text>
</comment>
<dbReference type="STRING" id="448386.A0A2V3IUQ4"/>
<proteinExistence type="predicted"/>
<dbReference type="Pfam" id="PF00561">
    <property type="entry name" value="Abhydrolase_1"/>
    <property type="match status" value="1"/>
</dbReference>
<keyword evidence="4" id="KW-1185">Reference proteome</keyword>
<dbReference type="InterPro" id="IPR029058">
    <property type="entry name" value="AB_hydrolase_fold"/>
</dbReference>
<dbReference type="InterPro" id="IPR011993">
    <property type="entry name" value="PH-like_dom_sf"/>
</dbReference>
<dbReference type="AlphaFoldDB" id="A0A2V3IUQ4"/>
<evidence type="ECO:0000259" key="2">
    <source>
        <dbReference type="Pfam" id="PF00561"/>
    </source>
</evidence>
<gene>
    <name evidence="3" type="ORF">BWQ96_04405</name>
</gene>
<feature type="compositionally biased region" description="Polar residues" evidence="1">
    <location>
        <begin position="693"/>
        <end position="702"/>
    </location>
</feature>
<feature type="compositionally biased region" description="Pro residues" evidence="1">
    <location>
        <begin position="92"/>
        <end position="118"/>
    </location>
</feature>
<name>A0A2V3IUQ4_9FLOR</name>
<evidence type="ECO:0000313" key="4">
    <source>
        <dbReference type="Proteomes" id="UP000247409"/>
    </source>
</evidence>
<dbReference type="OrthoDB" id="7130006at2759"/>
<reference evidence="3 4" key="1">
    <citation type="journal article" date="2018" name="Mol. Biol. Evol.">
        <title>Analysis of the draft genome of the red seaweed Gracilariopsis chorda provides insights into genome size evolution in Rhodophyta.</title>
        <authorList>
            <person name="Lee J."/>
            <person name="Yang E.C."/>
            <person name="Graf L."/>
            <person name="Yang J.H."/>
            <person name="Qiu H."/>
            <person name="Zel Zion U."/>
            <person name="Chan C.X."/>
            <person name="Stephens T.G."/>
            <person name="Weber A.P.M."/>
            <person name="Boo G.H."/>
            <person name="Boo S.M."/>
            <person name="Kim K.M."/>
            <person name="Shin Y."/>
            <person name="Jung M."/>
            <person name="Lee S.J."/>
            <person name="Yim H.S."/>
            <person name="Lee J.H."/>
            <person name="Bhattacharya D."/>
            <person name="Yoon H.S."/>
        </authorList>
    </citation>
    <scope>NUCLEOTIDE SEQUENCE [LARGE SCALE GENOMIC DNA]</scope>
    <source>
        <strain evidence="3 4">SKKU-2015</strain>
        <tissue evidence="3">Whole body</tissue>
    </source>
</reference>
<accession>A0A2V3IUQ4</accession>
<organism evidence="3 4">
    <name type="scientific">Gracilariopsis chorda</name>
    <dbReference type="NCBI Taxonomy" id="448386"/>
    <lineage>
        <taxon>Eukaryota</taxon>
        <taxon>Rhodophyta</taxon>
        <taxon>Florideophyceae</taxon>
        <taxon>Rhodymeniophycidae</taxon>
        <taxon>Gracilariales</taxon>
        <taxon>Gracilariaceae</taxon>
        <taxon>Gracilariopsis</taxon>
    </lineage>
</organism>
<dbReference type="Gene3D" id="3.40.50.1820">
    <property type="entry name" value="alpha/beta hydrolase"/>
    <property type="match status" value="1"/>
</dbReference>
<keyword evidence="3" id="KW-0378">Hydrolase</keyword>
<dbReference type="GO" id="GO:0016787">
    <property type="term" value="F:hydrolase activity"/>
    <property type="evidence" value="ECO:0007669"/>
    <property type="project" value="UniProtKB-KW"/>
</dbReference>
<dbReference type="PANTHER" id="PTHR43433">
    <property type="entry name" value="HYDROLASE, ALPHA/BETA FOLD FAMILY PROTEIN"/>
    <property type="match status" value="1"/>
</dbReference>
<feature type="region of interest" description="Disordered" evidence="1">
    <location>
        <begin position="669"/>
        <end position="702"/>
    </location>
</feature>
<evidence type="ECO:0000256" key="1">
    <source>
        <dbReference type="SAM" id="MobiDB-lite"/>
    </source>
</evidence>
<feature type="region of interest" description="Disordered" evidence="1">
    <location>
        <begin position="65"/>
        <end position="125"/>
    </location>
</feature>